<dbReference type="Proteomes" id="UP000065473">
    <property type="component" value="Chromosome"/>
</dbReference>
<dbReference type="PANTHER" id="PTHR38753:SF1">
    <property type="entry name" value="SLR1441 PROTEIN"/>
    <property type="match status" value="1"/>
</dbReference>
<gene>
    <name evidence="1" type="ORF">ATY89_09640</name>
    <name evidence="2" type="ORF">ATZ20_01200</name>
</gene>
<sequence>MNIQGLQEENRKTWKEIQKLNVAFSSYTSRGGHYIEKTIMELYKEALEIHGIDPSKVKHGYIEDKLGVVSRGRKYEVDFYETNDHIYLFEIKNLADEGAIEQLETREKISVSLYNKPVKKSLVTNSTEKEIKGQAENSGIIVVAGIVVE</sequence>
<dbReference type="PaxDb" id="1435377-SUSAZ_08025"/>
<evidence type="ECO:0000313" key="1">
    <source>
        <dbReference type="EMBL" id="ALU30171.1"/>
    </source>
</evidence>
<dbReference type="PANTHER" id="PTHR38753">
    <property type="entry name" value="SLR1441 PROTEIN"/>
    <property type="match status" value="1"/>
</dbReference>
<reference evidence="3 4" key="1">
    <citation type="submission" date="2015-12" db="EMBL/GenBank/DDBJ databases">
        <title>A stable core within a dynamic pangenome in Sulfolobus acidocaldarius.</title>
        <authorList>
            <person name="Anderson R."/>
            <person name="Kouris A."/>
            <person name="Seward C."/>
            <person name="Campbell K."/>
            <person name="Whitaker R."/>
        </authorList>
    </citation>
    <scope>NUCLEOTIDE SEQUENCE [LARGE SCALE GENOMIC DNA]</scope>
    <source>
        <strain evidence="1 4">GG12-C01-09</strain>
        <strain evidence="2 3">NG05B_CO5_07</strain>
    </source>
</reference>
<accession>A0A0U3GRH9</accession>
<evidence type="ECO:0000313" key="2">
    <source>
        <dbReference type="EMBL" id="ALU30888.1"/>
    </source>
</evidence>
<evidence type="ECO:0000313" key="4">
    <source>
        <dbReference type="Proteomes" id="UP000065473"/>
    </source>
</evidence>
<organism evidence="2 3">
    <name type="scientific">Sulfolobus acidocaldarius</name>
    <dbReference type="NCBI Taxonomy" id="2285"/>
    <lineage>
        <taxon>Archaea</taxon>
        <taxon>Thermoproteota</taxon>
        <taxon>Thermoprotei</taxon>
        <taxon>Sulfolobales</taxon>
        <taxon>Sulfolobaceae</taxon>
        <taxon>Sulfolobus</taxon>
    </lineage>
</organism>
<name>A0A0U3GRH9_9CREN</name>
<proteinExistence type="predicted"/>
<dbReference type="EMBL" id="CP013694">
    <property type="protein sequence ID" value="ALU30171.1"/>
    <property type="molecule type" value="Genomic_DNA"/>
</dbReference>
<dbReference type="AlphaFoldDB" id="A0A0U3GRH9"/>
<evidence type="ECO:0000313" key="3">
    <source>
        <dbReference type="Proteomes" id="UP000060043"/>
    </source>
</evidence>
<dbReference type="RefSeq" id="WP_015385658.1">
    <property type="nucleotide sequence ID" value="NZ_BHWZ01000004.1"/>
</dbReference>
<protein>
    <submittedName>
        <fullName evidence="2">Uncharacterized protein</fullName>
    </submittedName>
</protein>
<dbReference type="EMBL" id="CP013695">
    <property type="protein sequence ID" value="ALU30888.1"/>
    <property type="molecule type" value="Genomic_DNA"/>
</dbReference>
<dbReference type="GeneID" id="14552187"/>
<dbReference type="Proteomes" id="UP000060043">
    <property type="component" value="Chromosome"/>
</dbReference>
<dbReference type="OrthoDB" id="43213at2157"/>